<evidence type="ECO:0000256" key="1">
    <source>
        <dbReference type="SAM" id="Phobius"/>
    </source>
</evidence>
<dbReference type="OrthoDB" id="650263at2"/>
<reference evidence="3 4" key="1">
    <citation type="submission" date="2015-01" db="EMBL/GenBank/DDBJ databases">
        <title>Draft genome sequence of Pedobacter sp. NL19 isolated from sludge of an effluent treatment pond in an abandoned uranium mine.</title>
        <authorList>
            <person name="Santos T."/>
            <person name="Caetano T."/>
            <person name="Covas C."/>
            <person name="Cruz A."/>
            <person name="Mendo S."/>
        </authorList>
    </citation>
    <scope>NUCLEOTIDE SEQUENCE [LARGE SCALE GENOMIC DNA]</scope>
    <source>
        <strain evidence="3 4">NL19</strain>
    </source>
</reference>
<dbReference type="Pfam" id="PF09925">
    <property type="entry name" value="DUF2157"/>
    <property type="match status" value="1"/>
</dbReference>
<feature type="transmembrane region" description="Helical" evidence="1">
    <location>
        <begin position="296"/>
        <end position="317"/>
    </location>
</feature>
<feature type="transmembrane region" description="Helical" evidence="1">
    <location>
        <begin position="105"/>
        <end position="125"/>
    </location>
</feature>
<keyword evidence="4" id="KW-1185">Reference proteome</keyword>
<keyword evidence="1" id="KW-0472">Membrane</keyword>
<proteinExistence type="predicted"/>
<feature type="transmembrane region" description="Helical" evidence="1">
    <location>
        <begin position="155"/>
        <end position="176"/>
    </location>
</feature>
<dbReference type="Proteomes" id="UP000032049">
    <property type="component" value="Unassembled WGS sequence"/>
</dbReference>
<feature type="transmembrane region" description="Helical" evidence="1">
    <location>
        <begin position="241"/>
        <end position="259"/>
    </location>
</feature>
<keyword evidence="1" id="KW-1133">Transmembrane helix</keyword>
<feature type="transmembrane region" description="Helical" evidence="1">
    <location>
        <begin position="266"/>
        <end position="290"/>
    </location>
</feature>
<feature type="transmembrane region" description="Helical" evidence="1">
    <location>
        <begin position="216"/>
        <end position="235"/>
    </location>
</feature>
<name>A0A0D0F3F8_9SPHI</name>
<dbReference type="RefSeq" id="WP_041883678.1">
    <property type="nucleotide sequence ID" value="NZ_CP157278.1"/>
</dbReference>
<keyword evidence="1" id="KW-0812">Transmembrane</keyword>
<protein>
    <submittedName>
        <fullName evidence="3">Contig75, whole genome shotgun sequence</fullName>
    </submittedName>
</protein>
<feature type="domain" description="DUF2157" evidence="2">
    <location>
        <begin position="8"/>
        <end position="150"/>
    </location>
</feature>
<accession>A0A0D0F3F8</accession>
<comment type="caution">
    <text evidence="3">The sequence shown here is derived from an EMBL/GenBank/DDBJ whole genome shotgun (WGS) entry which is preliminary data.</text>
</comment>
<feature type="transmembrane region" description="Helical" evidence="1">
    <location>
        <begin position="131"/>
        <end position="148"/>
    </location>
</feature>
<dbReference type="STRING" id="1503925.TH53_17365"/>
<organism evidence="3 4">
    <name type="scientific">Pedobacter lusitanus</name>
    <dbReference type="NCBI Taxonomy" id="1503925"/>
    <lineage>
        <taxon>Bacteria</taxon>
        <taxon>Pseudomonadati</taxon>
        <taxon>Bacteroidota</taxon>
        <taxon>Sphingobacteriia</taxon>
        <taxon>Sphingobacteriales</taxon>
        <taxon>Sphingobacteriaceae</taxon>
        <taxon>Pedobacter</taxon>
    </lineage>
</organism>
<dbReference type="EMBL" id="JXRA01000075">
    <property type="protein sequence ID" value="KIO76098.1"/>
    <property type="molecule type" value="Genomic_DNA"/>
</dbReference>
<dbReference type="InterPro" id="IPR018677">
    <property type="entry name" value="DUF2157"/>
</dbReference>
<feature type="transmembrane region" description="Helical" evidence="1">
    <location>
        <begin position="64"/>
        <end position="85"/>
    </location>
</feature>
<gene>
    <name evidence="3" type="ORF">TH53_17365</name>
</gene>
<feature type="transmembrane region" description="Helical" evidence="1">
    <location>
        <begin position="41"/>
        <end position="58"/>
    </location>
</feature>
<sequence length="326" mass="37010">MNTDLYKKLHNEGLISDETLEKIIAKNTTPLFSLHWELKTLLYLGVTLLSTGLGVLIYKNIDTIGHQFILLFIAAICAGCFIYCIKNRNPFSREKSDSPSSFYDYILLLGCLSLLSFLGYLQFQYHVFGDNYGLATLIPMLILFYVAYEFDHIGILCMGITNLAIWLGLTVNPYTILSNGLGSNNSLIIPYLFLGLFLLAAGYVSERYNFKKHFKFTYQNFGLNISFLALFTGYFTTYDNALSFLWLIGVFVLAFILYTDALKNKSFYFLLLIILYAYTAISTLIVRVLFNMNSEAAFVMGLLYFIGSAICLIIALIQLNKKIKES</sequence>
<dbReference type="AlphaFoldDB" id="A0A0D0F3F8"/>
<feature type="transmembrane region" description="Helical" evidence="1">
    <location>
        <begin position="188"/>
        <end position="204"/>
    </location>
</feature>
<evidence type="ECO:0000259" key="2">
    <source>
        <dbReference type="Pfam" id="PF09925"/>
    </source>
</evidence>
<evidence type="ECO:0000313" key="4">
    <source>
        <dbReference type="Proteomes" id="UP000032049"/>
    </source>
</evidence>
<evidence type="ECO:0000313" key="3">
    <source>
        <dbReference type="EMBL" id="KIO76098.1"/>
    </source>
</evidence>